<dbReference type="SUPFAM" id="SSF55103">
    <property type="entry name" value="FAD-linked oxidases, C-terminal domain"/>
    <property type="match status" value="1"/>
</dbReference>
<dbReference type="InterPro" id="IPR051914">
    <property type="entry name" value="FAD-linked_OxidoTrans_Type4"/>
</dbReference>
<dbReference type="PANTHER" id="PTHR42934">
    <property type="entry name" value="GLYCOLATE OXIDASE SUBUNIT GLCD"/>
    <property type="match status" value="1"/>
</dbReference>
<dbReference type="OrthoDB" id="9811557at2"/>
<name>A0A2N5JBW2_9BIFI</name>
<dbReference type="SUPFAM" id="SSF56176">
    <property type="entry name" value="FAD-binding/transporter-associated domain-like"/>
    <property type="match status" value="1"/>
</dbReference>
<dbReference type="Proteomes" id="UP000235050">
    <property type="component" value="Unassembled WGS sequence"/>
</dbReference>
<keyword evidence="7" id="KW-0808">Transferase</keyword>
<comment type="caution">
    <text evidence="7">The sequence shown here is derived from an EMBL/GenBank/DDBJ whole genome shotgun (WGS) entry which is preliminary data.</text>
</comment>
<dbReference type="InterPro" id="IPR016169">
    <property type="entry name" value="FAD-bd_PCMH_sub2"/>
</dbReference>
<dbReference type="InterPro" id="IPR036318">
    <property type="entry name" value="FAD-bd_PCMH-like_sf"/>
</dbReference>
<evidence type="ECO:0000313" key="7">
    <source>
        <dbReference type="EMBL" id="PLS31694.1"/>
    </source>
</evidence>
<organism evidence="7 8">
    <name type="scientific">Bifidobacterium margollesii</name>
    <dbReference type="NCBI Taxonomy" id="2020964"/>
    <lineage>
        <taxon>Bacteria</taxon>
        <taxon>Bacillati</taxon>
        <taxon>Actinomycetota</taxon>
        <taxon>Actinomycetes</taxon>
        <taxon>Bifidobacteriales</taxon>
        <taxon>Bifidobacteriaceae</taxon>
        <taxon>Bifidobacterium</taxon>
    </lineage>
</organism>
<dbReference type="InterPro" id="IPR016181">
    <property type="entry name" value="Acyl_CoA_acyltransferase"/>
</dbReference>
<dbReference type="InterPro" id="IPR000182">
    <property type="entry name" value="GNAT_dom"/>
</dbReference>
<evidence type="ECO:0000256" key="4">
    <source>
        <dbReference type="ARBA" id="ARBA00023002"/>
    </source>
</evidence>
<evidence type="ECO:0000256" key="1">
    <source>
        <dbReference type="ARBA" id="ARBA00001974"/>
    </source>
</evidence>
<evidence type="ECO:0000259" key="6">
    <source>
        <dbReference type="PROSITE" id="PS51387"/>
    </source>
</evidence>
<protein>
    <submittedName>
        <fullName evidence="7">GNAT family N-acetyltransferase</fullName>
    </submittedName>
</protein>
<evidence type="ECO:0000256" key="3">
    <source>
        <dbReference type="ARBA" id="ARBA00022827"/>
    </source>
</evidence>
<dbReference type="InterPro" id="IPR004113">
    <property type="entry name" value="FAD-bd_oxidored_4_C"/>
</dbReference>
<dbReference type="EMBL" id="NMWU01000007">
    <property type="protein sequence ID" value="PLS31694.1"/>
    <property type="molecule type" value="Genomic_DNA"/>
</dbReference>
<accession>A0A2N5JBW2</accession>
<dbReference type="CDD" id="cd04301">
    <property type="entry name" value="NAT_SF"/>
    <property type="match status" value="1"/>
</dbReference>
<dbReference type="SUPFAM" id="SSF55729">
    <property type="entry name" value="Acyl-CoA N-acyltransferases (Nat)"/>
    <property type="match status" value="1"/>
</dbReference>
<feature type="domain" description="FAD-binding PCMH-type" evidence="6">
    <location>
        <begin position="247"/>
        <end position="428"/>
    </location>
</feature>
<keyword evidence="8" id="KW-1185">Reference proteome</keyword>
<evidence type="ECO:0000313" key="8">
    <source>
        <dbReference type="Proteomes" id="UP000235050"/>
    </source>
</evidence>
<dbReference type="Pfam" id="PF01565">
    <property type="entry name" value="FAD_binding_4"/>
    <property type="match status" value="1"/>
</dbReference>
<dbReference type="GO" id="GO:0071949">
    <property type="term" value="F:FAD binding"/>
    <property type="evidence" value="ECO:0007669"/>
    <property type="project" value="InterPro"/>
</dbReference>
<dbReference type="InterPro" id="IPR006094">
    <property type="entry name" value="Oxid_FAD_bind_N"/>
</dbReference>
<dbReference type="PROSITE" id="PS51186">
    <property type="entry name" value="GNAT"/>
    <property type="match status" value="1"/>
</dbReference>
<keyword evidence="2" id="KW-0285">Flavoprotein</keyword>
<dbReference type="Gene3D" id="1.10.45.10">
    <property type="entry name" value="Vanillyl-alcohol Oxidase, Chain A, domain 4"/>
    <property type="match status" value="1"/>
</dbReference>
<evidence type="ECO:0000259" key="5">
    <source>
        <dbReference type="PROSITE" id="PS51186"/>
    </source>
</evidence>
<dbReference type="PROSITE" id="PS51387">
    <property type="entry name" value="FAD_PCMH"/>
    <property type="match status" value="1"/>
</dbReference>
<dbReference type="PANTHER" id="PTHR42934:SF2">
    <property type="entry name" value="GLYCOLATE OXIDASE SUBUNIT GLCD"/>
    <property type="match status" value="1"/>
</dbReference>
<keyword evidence="4" id="KW-0560">Oxidoreductase</keyword>
<sequence length="664" mass="70523">MTNTLTASVRTDERDRREVTVRLAQPTEYRDLGELVVRSFSSVMEVSAEYAADMRDIAGHALTADVWVAVSDGSRGNRPLGVVLTPKTAEVPLDEHGGDWPGERGFRLLAVAPEARGLGVGHALIDHAVRRIGALGFRRVGIGTGLRMRAARRLYESYGFVRRPERETVIVDGGYRAVQYAYDIPAPLVHADPVIDAQEALREAPHPVDAPGSIPYFLKALTRELPGEIVDTSAETLETVSHDRSRFIDEERAVASITPTTVEQVQTAVRLAAKYGFPVFVRGAGTGLAGGAVPTRTGVVIDTSGLTAIGEPDLTSHTIRVQAGAITADVNRRLEGTGLFYAPDPASSGISTIGGNIATNAGGFHCVKYGVTRDSLLSLRVVLADGSVIETGSRAIKNVAGLDLTSLFTGSEGTLGVVVEATLRLRPRPVLVATALGFYGTLAEAAQAVQRVSRADVQPSIFELLAIPAGLYEDERYREAAAGRRWLLIVQTDGYGAVEAARVVTAALQSKQASVLTPDEDAVAALFALRSGGKPVPDGSWMVGGDAAVPIGELPEYLHELERIASESGYGYSLVAHVGDGNVHSAFFVGRNGESEPPEGLVRAHARLVRKAIALGGTSTGEHGIGIELRGFLAEQVGDRNLAVQRAIKAALDPRNILNPGKWL</sequence>
<dbReference type="FunFam" id="1.10.45.10:FF:000001">
    <property type="entry name" value="D-lactate dehydrogenase mitochondrial"/>
    <property type="match status" value="1"/>
</dbReference>
<dbReference type="Gene3D" id="3.30.70.2740">
    <property type="match status" value="1"/>
</dbReference>
<comment type="cofactor">
    <cofactor evidence="1">
        <name>FAD</name>
        <dbReference type="ChEBI" id="CHEBI:57692"/>
    </cofactor>
</comment>
<dbReference type="Gene3D" id="3.40.630.30">
    <property type="match status" value="1"/>
</dbReference>
<evidence type="ECO:0000256" key="2">
    <source>
        <dbReference type="ARBA" id="ARBA00022630"/>
    </source>
</evidence>
<dbReference type="GO" id="GO:0016747">
    <property type="term" value="F:acyltransferase activity, transferring groups other than amino-acyl groups"/>
    <property type="evidence" value="ECO:0007669"/>
    <property type="project" value="InterPro"/>
</dbReference>
<dbReference type="InterPro" id="IPR016166">
    <property type="entry name" value="FAD-bd_PCMH"/>
</dbReference>
<dbReference type="Pfam" id="PF02913">
    <property type="entry name" value="FAD-oxidase_C"/>
    <property type="match status" value="1"/>
</dbReference>
<dbReference type="InterPro" id="IPR016164">
    <property type="entry name" value="FAD-linked_Oxase-like_C"/>
</dbReference>
<keyword evidence="3" id="KW-0274">FAD</keyword>
<feature type="domain" description="N-acetyltransferase" evidence="5">
    <location>
        <begin position="19"/>
        <end position="185"/>
    </location>
</feature>
<dbReference type="GO" id="GO:0016491">
    <property type="term" value="F:oxidoreductase activity"/>
    <property type="evidence" value="ECO:0007669"/>
    <property type="project" value="UniProtKB-KW"/>
</dbReference>
<reference evidence="7 8" key="1">
    <citation type="submission" date="2017-07" db="EMBL/GenBank/DDBJ databases">
        <title>Bifidobacterium novel species.</title>
        <authorList>
            <person name="Lugli G.A."/>
            <person name="Milani C."/>
            <person name="Duranti S."/>
            <person name="Mangifesta M."/>
        </authorList>
    </citation>
    <scope>NUCLEOTIDE SEQUENCE [LARGE SCALE GENOMIC DNA]</scope>
    <source>
        <strain evidence="8">Uis1B</strain>
    </source>
</reference>
<gene>
    <name evidence="7" type="ORF">Uis1B_0515</name>
</gene>
<dbReference type="InterPro" id="IPR016171">
    <property type="entry name" value="Vanillyl_alc_oxidase_C-sub2"/>
</dbReference>
<dbReference type="Pfam" id="PF13508">
    <property type="entry name" value="Acetyltransf_7"/>
    <property type="match status" value="1"/>
</dbReference>
<proteinExistence type="predicted"/>
<dbReference type="AlphaFoldDB" id="A0A2N5JBW2"/>
<dbReference type="Gene3D" id="3.30.465.10">
    <property type="match status" value="1"/>
</dbReference>
<dbReference type="RefSeq" id="WP_101615296.1">
    <property type="nucleotide sequence ID" value="NZ_NMWU01000007.1"/>
</dbReference>